<evidence type="ECO:0008006" key="3">
    <source>
        <dbReference type="Google" id="ProtNLM"/>
    </source>
</evidence>
<accession>A0ABS4WVU1</accession>
<organism evidence="1 2">
    <name type="scientific">Brachybacterium sacelli</name>
    <dbReference type="NCBI Taxonomy" id="173364"/>
    <lineage>
        <taxon>Bacteria</taxon>
        <taxon>Bacillati</taxon>
        <taxon>Actinomycetota</taxon>
        <taxon>Actinomycetes</taxon>
        <taxon>Micrococcales</taxon>
        <taxon>Dermabacteraceae</taxon>
        <taxon>Brachybacterium</taxon>
    </lineage>
</organism>
<comment type="caution">
    <text evidence="1">The sequence shown here is derived from an EMBL/GenBank/DDBJ whole genome shotgun (WGS) entry which is preliminary data.</text>
</comment>
<gene>
    <name evidence="1" type="ORF">JOF43_000158</name>
</gene>
<proteinExistence type="predicted"/>
<dbReference type="RefSeq" id="WP_209897900.1">
    <property type="nucleotide sequence ID" value="NZ_BAAAJW010000006.1"/>
</dbReference>
<protein>
    <recommendedName>
        <fullName evidence="3">Accessory Sec system protein Asp2</fullName>
    </recommendedName>
</protein>
<dbReference type="InterPro" id="IPR029058">
    <property type="entry name" value="AB_hydrolase_fold"/>
</dbReference>
<keyword evidence="2" id="KW-1185">Reference proteome</keyword>
<dbReference type="EMBL" id="JAGIOD010000001">
    <property type="protein sequence ID" value="MBP2380201.1"/>
    <property type="molecule type" value="Genomic_DNA"/>
</dbReference>
<dbReference type="SUPFAM" id="SSF53474">
    <property type="entry name" value="alpha/beta-Hydrolases"/>
    <property type="match status" value="1"/>
</dbReference>
<name>A0ABS4WVU1_9MICO</name>
<evidence type="ECO:0000313" key="2">
    <source>
        <dbReference type="Proteomes" id="UP001519290"/>
    </source>
</evidence>
<sequence>MNKVTAPLRRGIRSGARSIAYSTTSRDIARRLVEDPAAHRLRTMIEEKGHGAKLRRLASQQLPEGTFFAKLTIHHWNKHRNSSFRFLEGDRVVYGNKIEPPARGFDLEYRNIIVTSDQPSDFRLDIDAEYSLKIGRGAFTTAQQVRYDEQYGVEQHGDLHYSLRGNLKNPRRVLVTFPGFGPSTSRISYAVSYLKGITDADLSDTLMICFQDRYMVAGTYMLADNAGEALRPRVHAEIAGLLEKHGIPERELMLFGASKGGSIATYYAEGFPGAQLLAVVPQMNLPYYLNKPFFRDNLYRLPALRADPQPVDLMRQYFSEGRRIDYFYTDRDEQSNYSLVEFVQDVPGLTKYRVDGEHADVAKKALPTILSVMKRFLRGEAEDDSTPTVSCDQLTSFPDESGAGFQVRLGNDTPLPSGPTKNALLGGDLGRTKFRQLISPHAYPFVKYTVPTERLLHGLHDPASVSSLLFTGSDGTFRHGLLPAAEPPIEVASHARPAALCAELDLTPTLEPRTYSLLAGANAPVSTFEYEVEAGNPDADAVTLVLARSAADRADLDKDAMSGGARLVVTAVPPPGARGASRLAHRIAITAGVEKIRVLVISPDVSDAEVTAVKRLYGPEVVCEDLRPTDVRSATLPREIG</sequence>
<reference evidence="1 2" key="1">
    <citation type="submission" date="2021-03" db="EMBL/GenBank/DDBJ databases">
        <title>Sequencing the genomes of 1000 actinobacteria strains.</title>
        <authorList>
            <person name="Klenk H.-P."/>
        </authorList>
    </citation>
    <scope>NUCLEOTIDE SEQUENCE [LARGE SCALE GENOMIC DNA]</scope>
    <source>
        <strain evidence="1 2">DSM 14566</strain>
    </source>
</reference>
<dbReference type="Proteomes" id="UP001519290">
    <property type="component" value="Unassembled WGS sequence"/>
</dbReference>
<evidence type="ECO:0000313" key="1">
    <source>
        <dbReference type="EMBL" id="MBP2380201.1"/>
    </source>
</evidence>